<keyword evidence="5" id="KW-1185">Reference proteome</keyword>
<reference evidence="4 5" key="1">
    <citation type="journal article" date="2011" name="J. Bacteriol.">
        <title>Complete genome sequence of the cellulose-degrading bacterium Cellulosilyticum lentocellum.</title>
        <authorList>
            <consortium name="US DOE Joint Genome Institute"/>
            <person name="Miller D.A."/>
            <person name="Suen G."/>
            <person name="Bruce D."/>
            <person name="Copeland A."/>
            <person name="Cheng J.F."/>
            <person name="Detter C."/>
            <person name="Goodwin L.A."/>
            <person name="Han C.S."/>
            <person name="Hauser L.J."/>
            <person name="Land M.L."/>
            <person name="Lapidus A."/>
            <person name="Lucas S."/>
            <person name="Meincke L."/>
            <person name="Pitluck S."/>
            <person name="Tapia R."/>
            <person name="Teshima H."/>
            <person name="Woyke T."/>
            <person name="Fox B.G."/>
            <person name="Angert E.R."/>
            <person name="Currie C.R."/>
        </authorList>
    </citation>
    <scope>NUCLEOTIDE SEQUENCE [LARGE SCALE GENOMIC DNA]</scope>
    <source>
        <strain evidence="5">ATCC 49066 / DSM 5427 / NCIMB 11756 / RHM5</strain>
    </source>
</reference>
<dbReference type="PANTHER" id="PTHR43584">
    <property type="entry name" value="NUCLEOTIDYL TRANSFERASE"/>
    <property type="match status" value="1"/>
</dbReference>
<dbReference type="EMBL" id="CP002582">
    <property type="protein sequence ID" value="ADZ85261.1"/>
    <property type="molecule type" value="Genomic_DNA"/>
</dbReference>
<evidence type="ECO:0000259" key="3">
    <source>
        <dbReference type="Pfam" id="PF12804"/>
    </source>
</evidence>
<dbReference type="PANTHER" id="PTHR43584:SF8">
    <property type="entry name" value="N-ACETYLMURAMATE ALPHA-1-PHOSPHATE URIDYLYLTRANSFERASE"/>
    <property type="match status" value="1"/>
</dbReference>
<dbReference type="STRING" id="642492.Clole_3578"/>
<accession>F2JT42</accession>
<dbReference type="eggNOG" id="COG1213">
    <property type="taxonomic scope" value="Bacteria"/>
</dbReference>
<dbReference type="InterPro" id="IPR050065">
    <property type="entry name" value="GlmU-like"/>
</dbReference>
<protein>
    <submittedName>
        <fullName evidence="4">Nucleotidyl transferase</fullName>
    </submittedName>
</protein>
<dbReference type="CDD" id="cd02523">
    <property type="entry name" value="PC_cytidylyltransferase"/>
    <property type="match status" value="1"/>
</dbReference>
<evidence type="ECO:0000313" key="4">
    <source>
        <dbReference type="EMBL" id="ADZ85261.1"/>
    </source>
</evidence>
<dbReference type="KEGG" id="cle:Clole_3578"/>
<feature type="domain" description="MobA-like NTP transferase" evidence="3">
    <location>
        <begin position="3"/>
        <end position="130"/>
    </location>
</feature>
<dbReference type="Proteomes" id="UP000008467">
    <property type="component" value="Chromosome"/>
</dbReference>
<dbReference type="HOGENOM" id="CLU_029499_5_0_9"/>
<dbReference type="SUPFAM" id="SSF53448">
    <property type="entry name" value="Nucleotide-diphospho-sugar transferases"/>
    <property type="match status" value="1"/>
</dbReference>
<dbReference type="GO" id="GO:0016779">
    <property type="term" value="F:nucleotidyltransferase activity"/>
    <property type="evidence" value="ECO:0007669"/>
    <property type="project" value="UniProtKB-KW"/>
</dbReference>
<dbReference type="InterPro" id="IPR025877">
    <property type="entry name" value="MobA-like_NTP_Trfase"/>
</dbReference>
<evidence type="ECO:0000256" key="2">
    <source>
        <dbReference type="ARBA" id="ARBA00022695"/>
    </source>
</evidence>
<evidence type="ECO:0000313" key="5">
    <source>
        <dbReference type="Proteomes" id="UP000008467"/>
    </source>
</evidence>
<gene>
    <name evidence="4" type="ordered locus">Clole_3578</name>
</gene>
<dbReference type="AlphaFoldDB" id="F2JT42"/>
<evidence type="ECO:0000256" key="1">
    <source>
        <dbReference type="ARBA" id="ARBA00022679"/>
    </source>
</evidence>
<sequence length="237" mass="26913">MKALILNSGIGSRMGDLTTTIPKCMIDLGNGETIIERQIEILARQGITEIVITTGPHKDLLEGYLTGYFSQINFKFVHNPLYSQTNYIYSILLAANELREDVVLLHGDLVFEEGVLEAILREKESSVVVCEKLPLPKKDFKAVIKGGKVQAIGTEFFDEALACQPLYKLNKEDWLKWLEQIKVYCEKGQVNCYAEKALNEQLDEIAIYPFYIGDALCREIDNIEDLNKIRAYLRGMK</sequence>
<organism evidence="4 5">
    <name type="scientific">Cellulosilyticum lentocellum (strain ATCC 49066 / DSM 5427 / NCIMB 11756 / RHM5)</name>
    <name type="common">Clostridium lentocellum</name>
    <dbReference type="NCBI Taxonomy" id="642492"/>
    <lineage>
        <taxon>Bacteria</taxon>
        <taxon>Bacillati</taxon>
        <taxon>Bacillota</taxon>
        <taxon>Clostridia</taxon>
        <taxon>Lachnospirales</taxon>
        <taxon>Cellulosilyticaceae</taxon>
        <taxon>Cellulosilyticum</taxon>
    </lineage>
</organism>
<proteinExistence type="predicted"/>
<dbReference type="InterPro" id="IPR029044">
    <property type="entry name" value="Nucleotide-diphossugar_trans"/>
</dbReference>
<keyword evidence="2" id="KW-0548">Nucleotidyltransferase</keyword>
<keyword evidence="1 4" id="KW-0808">Transferase</keyword>
<name>F2JT42_CELLD</name>
<dbReference type="Pfam" id="PF12804">
    <property type="entry name" value="NTP_transf_3"/>
    <property type="match status" value="1"/>
</dbReference>
<dbReference type="Gene3D" id="3.90.550.10">
    <property type="entry name" value="Spore Coat Polysaccharide Biosynthesis Protein SpsA, Chain A"/>
    <property type="match status" value="1"/>
</dbReference>
<dbReference type="RefSeq" id="WP_013658537.1">
    <property type="nucleotide sequence ID" value="NC_015275.1"/>
</dbReference>